<keyword evidence="1" id="KW-0614">Plasmid</keyword>
<organism evidence="1 2">
    <name type="scientific">Mycobacterium intracellulare</name>
    <dbReference type="NCBI Taxonomy" id="1767"/>
    <lineage>
        <taxon>Bacteria</taxon>
        <taxon>Bacillati</taxon>
        <taxon>Actinomycetota</taxon>
        <taxon>Actinomycetes</taxon>
        <taxon>Mycobacteriales</taxon>
        <taxon>Mycobacteriaceae</taxon>
        <taxon>Mycobacterium</taxon>
        <taxon>Mycobacterium avium complex (MAC)</taxon>
    </lineage>
</organism>
<dbReference type="EMBL" id="AP024256">
    <property type="protein sequence ID" value="BCP02521.1"/>
    <property type="molecule type" value="Genomic_DNA"/>
</dbReference>
<gene>
    <name evidence="1" type="ORF">MINTM018_52900</name>
</gene>
<name>A0A7R7MYV9_MYCIT</name>
<proteinExistence type="predicted"/>
<evidence type="ECO:0008006" key="3">
    <source>
        <dbReference type="Google" id="ProtNLM"/>
    </source>
</evidence>
<dbReference type="Proteomes" id="UP000595205">
    <property type="component" value="Plasmid pM018"/>
</dbReference>
<reference evidence="1 2" key="1">
    <citation type="submission" date="2020-12" db="EMBL/GenBank/DDBJ databases">
        <title>Genome sequence of clinical Mycobacterium intracellulare strains.</title>
        <authorList>
            <person name="Tateishi Y."/>
            <person name="Matsumoto S."/>
            <person name="Fukushima Y."/>
            <person name="Nakajima C."/>
            <person name="Suzuki Y."/>
        </authorList>
    </citation>
    <scope>NUCLEOTIDE SEQUENCE [LARGE SCALE GENOMIC DNA]</scope>
    <source>
        <strain evidence="1 2">M018</strain>
        <plasmid evidence="1 2">pM018</plasmid>
    </source>
</reference>
<evidence type="ECO:0000313" key="1">
    <source>
        <dbReference type="EMBL" id="BCP02521.1"/>
    </source>
</evidence>
<geneLocation type="plasmid" evidence="1 2">
    <name>pM018</name>
</geneLocation>
<accession>A0A7R7MYV9</accession>
<dbReference type="AlphaFoldDB" id="A0A7R7MYV9"/>
<protein>
    <recommendedName>
        <fullName evidence="3">Head-to-tail stopper</fullName>
    </recommendedName>
</protein>
<sequence length="128" mass="14311">MSLLDRSPSFEPCVVYPEVTRTDEDGNTITKASTEGINAVARFQIQGQSGTSSRLAEQEDEGFSSERVYTVRFPNSFTAEHGELGAQAVIEWGLDSQGRPARYQIFGDAQRYGSSRRTRHVVYTIKRT</sequence>
<dbReference type="RefSeq" id="WP_020188764.1">
    <property type="nucleotide sequence ID" value="NZ_AP024256.1"/>
</dbReference>
<evidence type="ECO:0000313" key="2">
    <source>
        <dbReference type="Proteomes" id="UP000595205"/>
    </source>
</evidence>